<evidence type="ECO:0000313" key="1">
    <source>
        <dbReference type="EMBL" id="CAK9195669.1"/>
    </source>
</evidence>
<proteinExistence type="predicted"/>
<gene>
    <name evidence="1" type="ORF">CSSPTR1EN2_LOCUS3059</name>
</gene>
<dbReference type="EMBL" id="OZ019903">
    <property type="protein sequence ID" value="CAK9195669.1"/>
    <property type="molecule type" value="Genomic_DNA"/>
</dbReference>
<dbReference type="Proteomes" id="UP001497512">
    <property type="component" value="Chromosome 11"/>
</dbReference>
<reference evidence="1" key="1">
    <citation type="submission" date="2024-02" db="EMBL/GenBank/DDBJ databases">
        <authorList>
            <consortium name="ELIXIR-Norway"/>
            <consortium name="Elixir Norway"/>
        </authorList>
    </citation>
    <scope>NUCLEOTIDE SEQUENCE</scope>
</reference>
<protein>
    <submittedName>
        <fullName evidence="1">Uncharacterized protein</fullName>
    </submittedName>
</protein>
<keyword evidence="2" id="KW-1185">Reference proteome</keyword>
<name>A0ABP0TGK4_9BRYO</name>
<accession>A0ABP0TGK4</accession>
<evidence type="ECO:0000313" key="2">
    <source>
        <dbReference type="Proteomes" id="UP001497512"/>
    </source>
</evidence>
<sequence length="177" mass="19287">MLTTELVLSRKQPALMPGSPSQDLSLLQSGKHLARTADPPVVADHLYGNVMGCFDYFANQQLPSMLLQQSVAVPCWAWMKDPCELPNSDSPLLLLLHPDKELWSTPLAMPCDGSIQLSKSTWFTCPATYHSAIAAPFPWSNICAPVTPLSFLQSSWPPCTLCGCAAVTRSTPNFHAC</sequence>
<organism evidence="1 2">
    <name type="scientific">Sphagnum troendelagicum</name>
    <dbReference type="NCBI Taxonomy" id="128251"/>
    <lineage>
        <taxon>Eukaryota</taxon>
        <taxon>Viridiplantae</taxon>
        <taxon>Streptophyta</taxon>
        <taxon>Embryophyta</taxon>
        <taxon>Bryophyta</taxon>
        <taxon>Sphagnophytina</taxon>
        <taxon>Sphagnopsida</taxon>
        <taxon>Sphagnales</taxon>
        <taxon>Sphagnaceae</taxon>
        <taxon>Sphagnum</taxon>
    </lineage>
</organism>